<evidence type="ECO:0008006" key="4">
    <source>
        <dbReference type="Google" id="ProtNLM"/>
    </source>
</evidence>
<protein>
    <recommendedName>
        <fullName evidence="4">DUF4203 domain-containing protein</fullName>
    </recommendedName>
</protein>
<keyword evidence="1" id="KW-0472">Membrane</keyword>
<feature type="transmembrane region" description="Helical" evidence="1">
    <location>
        <begin position="54"/>
        <end position="74"/>
    </location>
</feature>
<feature type="transmembrane region" description="Helical" evidence="1">
    <location>
        <begin position="6"/>
        <end position="23"/>
    </location>
</feature>
<dbReference type="OMA" id="IEQFIGT"/>
<accession>F4PJ02</accession>
<keyword evidence="1" id="KW-0812">Transmembrane</keyword>
<keyword evidence="3" id="KW-1185">Reference proteome</keyword>
<dbReference type="GeneID" id="14875906"/>
<evidence type="ECO:0000313" key="2">
    <source>
        <dbReference type="EMBL" id="EGG24288.1"/>
    </source>
</evidence>
<dbReference type="OrthoDB" id="21165at2759"/>
<dbReference type="Proteomes" id="UP000007797">
    <property type="component" value="Unassembled WGS sequence"/>
</dbReference>
<feature type="transmembrane region" description="Helical" evidence="1">
    <location>
        <begin position="140"/>
        <end position="157"/>
    </location>
</feature>
<dbReference type="RefSeq" id="XP_004362139.1">
    <property type="nucleotide sequence ID" value="XM_004362082.1"/>
</dbReference>
<dbReference type="EMBL" id="GL883007">
    <property type="protein sequence ID" value="EGG24288.1"/>
    <property type="molecule type" value="Genomic_DNA"/>
</dbReference>
<reference evidence="3" key="1">
    <citation type="journal article" date="2011" name="Genome Res.">
        <title>Phylogeny-wide analysis of social amoeba genomes highlights ancient origins for complex intercellular communication.</title>
        <authorList>
            <person name="Heidel A.J."/>
            <person name="Lawal H.M."/>
            <person name="Felder M."/>
            <person name="Schilde C."/>
            <person name="Helps N.R."/>
            <person name="Tunggal B."/>
            <person name="Rivero F."/>
            <person name="John U."/>
            <person name="Schleicher M."/>
            <person name="Eichinger L."/>
            <person name="Platzer M."/>
            <person name="Noegel A.A."/>
            <person name="Schaap P."/>
            <person name="Gloeckner G."/>
        </authorList>
    </citation>
    <scope>NUCLEOTIDE SEQUENCE [LARGE SCALE GENOMIC DNA]</scope>
    <source>
        <strain evidence="3">SH3</strain>
    </source>
</reference>
<dbReference type="AlphaFoldDB" id="F4PJ02"/>
<name>F4PJ02_CACFS</name>
<evidence type="ECO:0000313" key="3">
    <source>
        <dbReference type="Proteomes" id="UP000007797"/>
    </source>
</evidence>
<sequence length="308" mass="34422">MILEMNQLIGFGLLFGGWITIVFGYKFKDIFLSFFGSALGAVLVYQVATHYNFAFALHIGLSFVVSVICSLICIRYKKISSCLIGIISCVYVSHLVVFYVSSESSWYNYVVLAINLFIPFFCVVYPLFSLLLSFATYGSWAFVIGLDQFMGVGYPTPVSMWCPGSEWLQTIKCSQSALLMFLLFVSISTLSTFIQYYLVNQLHEKHSSVLLSDDIEHPSDQEEDDSDLASSSCEEDNLLNSHLRNDDGSLYKEDDGESYHTGAMKIDIKDGDAPYCDPSAFVKAALIDKSYLKGKDIKKSESEPLMGP</sequence>
<feature type="transmembrane region" description="Helical" evidence="1">
    <location>
        <begin position="81"/>
        <end position="100"/>
    </location>
</feature>
<proteinExistence type="predicted"/>
<feature type="transmembrane region" description="Helical" evidence="1">
    <location>
        <begin position="177"/>
        <end position="199"/>
    </location>
</feature>
<feature type="transmembrane region" description="Helical" evidence="1">
    <location>
        <begin position="106"/>
        <end position="128"/>
    </location>
</feature>
<organism evidence="2 3">
    <name type="scientific">Cavenderia fasciculata</name>
    <name type="common">Slime mold</name>
    <name type="synonym">Dictyostelium fasciculatum</name>
    <dbReference type="NCBI Taxonomy" id="261658"/>
    <lineage>
        <taxon>Eukaryota</taxon>
        <taxon>Amoebozoa</taxon>
        <taxon>Evosea</taxon>
        <taxon>Eumycetozoa</taxon>
        <taxon>Dictyostelia</taxon>
        <taxon>Acytosteliales</taxon>
        <taxon>Cavenderiaceae</taxon>
        <taxon>Cavenderia</taxon>
    </lineage>
</organism>
<evidence type="ECO:0000256" key="1">
    <source>
        <dbReference type="SAM" id="Phobius"/>
    </source>
</evidence>
<gene>
    <name evidence="2" type="ORF">DFA_06438</name>
</gene>
<keyword evidence="1" id="KW-1133">Transmembrane helix</keyword>
<dbReference type="KEGG" id="dfa:DFA_06438"/>
<feature type="transmembrane region" description="Helical" evidence="1">
    <location>
        <begin position="30"/>
        <end position="48"/>
    </location>
</feature>